<dbReference type="AlphaFoldDB" id="A0A6C0E7H3"/>
<dbReference type="EMBL" id="MN739746">
    <property type="protein sequence ID" value="QHT24520.1"/>
    <property type="molecule type" value="Genomic_DNA"/>
</dbReference>
<evidence type="ECO:0008006" key="2">
    <source>
        <dbReference type="Google" id="ProtNLM"/>
    </source>
</evidence>
<reference evidence="1" key="1">
    <citation type="journal article" date="2020" name="Nature">
        <title>Giant virus diversity and host interactions through global metagenomics.</title>
        <authorList>
            <person name="Schulz F."/>
            <person name="Roux S."/>
            <person name="Paez-Espino D."/>
            <person name="Jungbluth S."/>
            <person name="Walsh D.A."/>
            <person name="Denef V.J."/>
            <person name="McMahon K.D."/>
            <person name="Konstantinidis K.T."/>
            <person name="Eloe-Fadrosh E.A."/>
            <person name="Kyrpides N.C."/>
            <person name="Woyke T."/>
        </authorList>
    </citation>
    <scope>NUCLEOTIDE SEQUENCE</scope>
    <source>
        <strain evidence="1">GVMAG-M-3300023179-150</strain>
    </source>
</reference>
<proteinExistence type="predicted"/>
<name>A0A6C0E7H3_9ZZZZ</name>
<evidence type="ECO:0000313" key="1">
    <source>
        <dbReference type="EMBL" id="QHT24520.1"/>
    </source>
</evidence>
<organism evidence="1">
    <name type="scientific">viral metagenome</name>
    <dbReference type="NCBI Taxonomy" id="1070528"/>
    <lineage>
        <taxon>unclassified sequences</taxon>
        <taxon>metagenomes</taxon>
        <taxon>organismal metagenomes</taxon>
    </lineage>
</organism>
<sequence>MSDSEDNKCKNLDTFFDIKKEDSPKDKEDVKFDYKNIGEKFQMDWEYQEIIEQAKGLSKTEHLEIFKIIENNDDNYTVNDNGVFVALNKIKPDTLESIKNSINFYLANRERLQIDQVERNSIREIMNCQNQEKSNVKVFNKIFRQPEKN</sequence>
<accession>A0A6C0E7H3</accession>
<protein>
    <recommendedName>
        <fullName evidence="2">NET domain-containing protein</fullName>
    </recommendedName>
</protein>